<dbReference type="Proteomes" id="UP001287286">
    <property type="component" value="Unassembled WGS sequence"/>
</dbReference>
<evidence type="ECO:0000313" key="2">
    <source>
        <dbReference type="EMBL" id="PWI76269.1"/>
    </source>
</evidence>
<comment type="caution">
    <text evidence="2">The sequence shown here is derived from an EMBL/GenBank/DDBJ whole genome shotgun (WGS) entry which is preliminary data.</text>
</comment>
<dbReference type="AlphaFoldDB" id="A0A2U3EP40"/>
<reference evidence="2 3" key="2">
    <citation type="journal article" date="2016" name="Front. Microbiol.">
        <title>Genome and transcriptome sequences reveal the specific parasitism of the nematophagous Purpureocillium lilacinum 36-1.</title>
        <authorList>
            <person name="Xie J."/>
            <person name="Li S."/>
            <person name="Mo C."/>
            <person name="Xiao X."/>
            <person name="Peng D."/>
            <person name="Wang G."/>
            <person name="Xiao Y."/>
        </authorList>
    </citation>
    <scope>NUCLEOTIDE SEQUENCE [LARGE SCALE GENOMIC DNA]</scope>
    <source>
        <strain evidence="2 3">36-1</strain>
    </source>
</reference>
<proteinExistence type="predicted"/>
<reference evidence="2" key="1">
    <citation type="submission" date="2015-05" db="EMBL/GenBank/DDBJ databases">
        <authorList>
            <person name="Wang D.B."/>
            <person name="Wang M."/>
        </authorList>
    </citation>
    <scope>NUCLEOTIDE SEQUENCE</scope>
    <source>
        <strain evidence="2">36-1</strain>
    </source>
</reference>
<reference evidence="1 4" key="4">
    <citation type="journal article" date="2024" name="Microbiol. Resour. Announc.">
        <title>Genome annotations for the ascomycete fungi Trichoderma harzianum, Trichoderma aggressivum, and Purpureocillium lilacinum.</title>
        <authorList>
            <person name="Beijen E.P.W."/>
            <person name="Ohm R.A."/>
        </authorList>
    </citation>
    <scope>NUCLEOTIDE SEQUENCE [LARGE SCALE GENOMIC DNA]</scope>
    <source>
        <strain evidence="1 4">CBS 150709</strain>
    </source>
</reference>
<evidence type="ECO:0000313" key="1">
    <source>
        <dbReference type="EMBL" id="KAK4090852.1"/>
    </source>
</evidence>
<gene>
    <name evidence="2" type="ORF">PCL_03463</name>
    <name evidence="1" type="ORF">Purlil1_4988</name>
</gene>
<sequence>MPNASVKLASEFGCTCACFGSGIDSQSVTYLCTSARVTHGVKTGLCQGIHGDLLALEGPLGAARGSVQRRMPPLELPAVESHSAGDAMLAHPWARNTALHVVGFDATAPDPLQLSPTSFTGWCWDAIKWMPHESAMVQGEEPAFQ</sequence>
<evidence type="ECO:0000313" key="3">
    <source>
        <dbReference type="Proteomes" id="UP000245956"/>
    </source>
</evidence>
<accession>A0A2U3EP40</accession>
<dbReference type="Proteomes" id="UP000245956">
    <property type="component" value="Unassembled WGS sequence"/>
</dbReference>
<dbReference type="EMBL" id="LCWV01000001">
    <property type="protein sequence ID" value="PWI76269.1"/>
    <property type="molecule type" value="Genomic_DNA"/>
</dbReference>
<keyword evidence="4" id="KW-1185">Reference proteome</keyword>
<organism evidence="2 3">
    <name type="scientific">Purpureocillium lilacinum</name>
    <name type="common">Paecilomyces lilacinus</name>
    <dbReference type="NCBI Taxonomy" id="33203"/>
    <lineage>
        <taxon>Eukaryota</taxon>
        <taxon>Fungi</taxon>
        <taxon>Dikarya</taxon>
        <taxon>Ascomycota</taxon>
        <taxon>Pezizomycotina</taxon>
        <taxon>Sordariomycetes</taxon>
        <taxon>Hypocreomycetidae</taxon>
        <taxon>Hypocreales</taxon>
        <taxon>Ophiocordycipitaceae</taxon>
        <taxon>Purpureocillium</taxon>
    </lineage>
</organism>
<reference evidence="1" key="3">
    <citation type="submission" date="2023-11" db="EMBL/GenBank/DDBJ databases">
        <authorList>
            <person name="Beijen E."/>
            <person name="Ohm R.A."/>
        </authorList>
    </citation>
    <scope>NUCLEOTIDE SEQUENCE</scope>
    <source>
        <strain evidence="1">CBS 150709</strain>
    </source>
</reference>
<evidence type="ECO:0000313" key="4">
    <source>
        <dbReference type="Proteomes" id="UP001287286"/>
    </source>
</evidence>
<protein>
    <submittedName>
        <fullName evidence="2">Uncharacterized protein</fullName>
    </submittedName>
</protein>
<name>A0A2U3EP40_PURLI</name>
<dbReference type="EMBL" id="JAWRVI010000014">
    <property type="protein sequence ID" value="KAK4090852.1"/>
    <property type="molecule type" value="Genomic_DNA"/>
</dbReference>